<keyword evidence="1" id="KW-0472">Membrane</keyword>
<feature type="transmembrane region" description="Helical" evidence="1">
    <location>
        <begin position="347"/>
        <end position="371"/>
    </location>
</feature>
<proteinExistence type="predicted"/>
<dbReference type="Proteomes" id="UP000025748">
    <property type="component" value="Unassembled WGS sequence"/>
</dbReference>
<evidence type="ECO:0000313" key="3">
    <source>
        <dbReference type="Proteomes" id="UP000025748"/>
    </source>
</evidence>
<sequence>MKNINVFLRDSLGAVSVKNMLIAPNIPEKKLNNAVKAFDYSGSVTHVIALFDNTLFGSGKEGLLFSGEQLIHRATFGEPTKVPYASIEKVMHIAEPKDGKSDKLIDRIEIVLKGGASITVKDLLECDYAELARVLTEAVGGFDDFKEEEQFVAISDMAEALKIAYLKIIVNMAYANDGQIDDLEFAEMLMLMTRLELEPESRFAVRAYMASGDALENLDDLIQVIDTQAPPGQVRSVHVSLVKDLINIYLGTGGSRIGDFVFLQTNRALLQVTDEEIQLALAVIENDRKMLTDDYSDDQVVAALKGLSAKAAAVGTPLAAVYLSGSVVGMSAAGMTSGLATLGMGGALGFSSMATGIGVAVLLGVGAYAGVRRLTGANELTRAKRRELMLNEIIKQTQRTISLLVADINYLTEQVNLRIHAHGVQDAQIRKLMGLMTQMTAAGTVLTARSNEAQGSATRLRCARSLDLDKLRSLTREPTKAELYDFIVGFYEERTFVEEKDGVKRDVTRLTVKHGYVPAELENLARAFEAVGYFNVGEVLKGSALDAAGKAKDKLAGLFS</sequence>
<gene>
    <name evidence="2" type="ORF">L544_0841</name>
</gene>
<dbReference type="RefSeq" id="WP_029577451.1">
    <property type="nucleotide sequence ID" value="NZ_JHEM01000010.1"/>
</dbReference>
<keyword evidence="1" id="KW-0812">Transmembrane</keyword>
<keyword evidence="3" id="KW-1185">Reference proteome</keyword>
<organism evidence="2 3">
    <name type="scientific">Bordetella hinzii OH87 BAL007II</name>
    <dbReference type="NCBI Taxonomy" id="1331262"/>
    <lineage>
        <taxon>Bacteria</taxon>
        <taxon>Pseudomonadati</taxon>
        <taxon>Pseudomonadota</taxon>
        <taxon>Betaproteobacteria</taxon>
        <taxon>Burkholderiales</taxon>
        <taxon>Alcaligenaceae</taxon>
        <taxon>Bordetella</taxon>
    </lineage>
</organism>
<evidence type="ECO:0000313" key="2">
    <source>
        <dbReference type="EMBL" id="KCB24907.1"/>
    </source>
</evidence>
<protein>
    <submittedName>
        <fullName evidence="2">N-acetyltransferase YedL</fullName>
    </submittedName>
</protein>
<accession>A0ABR4R2H7</accession>
<evidence type="ECO:0000256" key="1">
    <source>
        <dbReference type="SAM" id="Phobius"/>
    </source>
</evidence>
<feature type="transmembrane region" description="Helical" evidence="1">
    <location>
        <begin position="311"/>
        <end position="335"/>
    </location>
</feature>
<name>A0ABR4R2H7_9BORD</name>
<dbReference type="EMBL" id="JHEM01000010">
    <property type="protein sequence ID" value="KCB24907.1"/>
    <property type="molecule type" value="Genomic_DNA"/>
</dbReference>
<reference evidence="2 3" key="1">
    <citation type="submission" date="2014-03" db="EMBL/GenBank/DDBJ databases">
        <title>Genome sequence of Bordetella hinzii.</title>
        <authorList>
            <person name="Register K."/>
            <person name="Harvill E."/>
            <person name="Goodfield L.L."/>
            <person name="Ivanov Y.V."/>
            <person name="Meyer J.A."/>
            <person name="Muse S.J."/>
            <person name="Jacobs N."/>
            <person name="Bendor L."/>
            <person name="Smallridge W.E."/>
            <person name="Brinkac L.M."/>
            <person name="Sanka R."/>
            <person name="Kim M."/>
            <person name="Losada L."/>
        </authorList>
    </citation>
    <scope>NUCLEOTIDE SEQUENCE [LARGE SCALE GENOMIC DNA]</scope>
    <source>
        <strain evidence="2 3">OH87 BAL007II</strain>
    </source>
</reference>
<comment type="caution">
    <text evidence="2">The sequence shown here is derived from an EMBL/GenBank/DDBJ whole genome shotgun (WGS) entry which is preliminary data.</text>
</comment>
<keyword evidence="1" id="KW-1133">Transmembrane helix</keyword>